<organism evidence="2 3">
    <name type="scientific">Serratia silvae</name>
    <dbReference type="NCBI Taxonomy" id="2824122"/>
    <lineage>
        <taxon>Bacteria</taxon>
        <taxon>Pseudomonadati</taxon>
        <taxon>Pseudomonadota</taxon>
        <taxon>Gammaproteobacteria</taxon>
        <taxon>Enterobacterales</taxon>
        <taxon>Yersiniaceae</taxon>
        <taxon>Serratia</taxon>
    </lineage>
</organism>
<comment type="caution">
    <text evidence="2">The sequence shown here is derived from an EMBL/GenBank/DDBJ whole genome shotgun (WGS) entry which is preliminary data.</text>
</comment>
<name>A0ABT0KF12_9GAMM</name>
<evidence type="ECO:0000313" key="2">
    <source>
        <dbReference type="EMBL" id="MCL1030624.1"/>
    </source>
</evidence>
<dbReference type="Proteomes" id="UP001165275">
    <property type="component" value="Unassembled WGS sequence"/>
</dbReference>
<protein>
    <submittedName>
        <fullName evidence="2">Uncharacterized protein</fullName>
    </submittedName>
</protein>
<dbReference type="EMBL" id="JAGQDC010000014">
    <property type="protein sequence ID" value="MCL1030624.1"/>
    <property type="molecule type" value="Genomic_DNA"/>
</dbReference>
<feature type="transmembrane region" description="Helical" evidence="1">
    <location>
        <begin position="25"/>
        <end position="46"/>
    </location>
</feature>
<accession>A0ABT0KF12</accession>
<dbReference type="RefSeq" id="WP_248946755.1">
    <property type="nucleotide sequence ID" value="NZ_CBCSGY010000015.1"/>
</dbReference>
<sequence>MAPENVRMIISEIVPQLKDMQATTYLIAGGIGLLGATIGAFGGAYFKKRGENRANDAHFSELSQQLRETTKDTEWIKTSLSGSHWVSQQNWISKEKYYTTLVTHIANWSTAIVTQMNYFEGINPHDAFEMQNDEYVTAQRVKAEAASEAISALRGPILVFLTEETNASLDRLSRSLSEAGKGYISNDDLLEMINVALTAALKSILNEAKVDLNKPLLTIDSSSIIV</sequence>
<evidence type="ECO:0000256" key="1">
    <source>
        <dbReference type="SAM" id="Phobius"/>
    </source>
</evidence>
<proteinExistence type="predicted"/>
<evidence type="ECO:0000313" key="3">
    <source>
        <dbReference type="Proteomes" id="UP001165275"/>
    </source>
</evidence>
<gene>
    <name evidence="2" type="ORF">KAJ71_16570</name>
</gene>
<reference evidence="2" key="1">
    <citation type="submission" date="2021-04" db="EMBL/GenBank/DDBJ databases">
        <title>Genome sequence of Serratia sp. arafor3.</title>
        <authorList>
            <person name="Besaury L."/>
        </authorList>
    </citation>
    <scope>NUCLEOTIDE SEQUENCE</scope>
    <source>
        <strain evidence="2">Arafor3</strain>
    </source>
</reference>
<keyword evidence="3" id="KW-1185">Reference proteome</keyword>
<keyword evidence="1" id="KW-1133">Transmembrane helix</keyword>
<keyword evidence="1" id="KW-0812">Transmembrane</keyword>
<keyword evidence="1" id="KW-0472">Membrane</keyword>